<accession>A0A804IVA6</accession>
<reference evidence="1" key="1">
    <citation type="submission" date="2021-05" db="UniProtKB">
        <authorList>
            <consortium name="EnsemblPlants"/>
        </authorList>
    </citation>
    <scope>IDENTIFICATION</scope>
    <source>
        <strain evidence="1">subsp. malaccensis</strain>
    </source>
</reference>
<organism evidence="1 2">
    <name type="scientific">Musa acuminata subsp. malaccensis</name>
    <name type="common">Wild banana</name>
    <name type="synonym">Musa malaccensis</name>
    <dbReference type="NCBI Taxonomy" id="214687"/>
    <lineage>
        <taxon>Eukaryota</taxon>
        <taxon>Viridiplantae</taxon>
        <taxon>Streptophyta</taxon>
        <taxon>Embryophyta</taxon>
        <taxon>Tracheophyta</taxon>
        <taxon>Spermatophyta</taxon>
        <taxon>Magnoliopsida</taxon>
        <taxon>Liliopsida</taxon>
        <taxon>Zingiberales</taxon>
        <taxon>Musaceae</taxon>
        <taxon>Musa</taxon>
    </lineage>
</organism>
<dbReference type="EnsemblPlants" id="Ma04_t29440.1">
    <property type="protein sequence ID" value="Ma04_p29440.1"/>
    <property type="gene ID" value="Ma04_g29440"/>
</dbReference>
<proteinExistence type="predicted"/>
<dbReference type="Gene3D" id="3.20.20.70">
    <property type="entry name" value="Aldolase class I"/>
    <property type="match status" value="1"/>
</dbReference>
<dbReference type="Gramene" id="Ma04_t29440.1">
    <property type="protein sequence ID" value="Ma04_p29440.1"/>
    <property type="gene ID" value="Ma04_g29440"/>
</dbReference>
<keyword evidence="2" id="KW-1185">Reference proteome</keyword>
<evidence type="ECO:0000313" key="1">
    <source>
        <dbReference type="EnsemblPlants" id="Ma04_p29440.1"/>
    </source>
</evidence>
<dbReference type="InterPro" id="IPR013785">
    <property type="entry name" value="Aldolase_TIM"/>
</dbReference>
<evidence type="ECO:0000313" key="2">
    <source>
        <dbReference type="Proteomes" id="UP000012960"/>
    </source>
</evidence>
<protein>
    <submittedName>
        <fullName evidence="1">Uncharacterized protein</fullName>
    </submittedName>
</protein>
<dbReference type="Proteomes" id="UP000012960">
    <property type="component" value="Unplaced"/>
</dbReference>
<dbReference type="AlphaFoldDB" id="A0A804IVA6"/>
<name>A0A804IVA6_MUSAM</name>
<sequence length="103" mass="12117">MRQLPSRSCLRWSFDCYASGAEGQWTLKENRAAFSMILFLPRILIVQCRRWPILMESMLPQEQHRQLALLQHCHHGQLPESKRLLLQDQEFDSSSSMCIRIGM</sequence>
<dbReference type="InParanoid" id="A0A804IVA6"/>